<dbReference type="STRING" id="947166.A0A1D1UEL9"/>
<dbReference type="InterPro" id="IPR030392">
    <property type="entry name" value="S74_ICA"/>
</dbReference>
<dbReference type="PROSITE" id="PS51688">
    <property type="entry name" value="ICA"/>
    <property type="match status" value="1"/>
</dbReference>
<dbReference type="PANTHER" id="PTHR13029">
    <property type="match status" value="1"/>
</dbReference>
<dbReference type="InterPro" id="IPR024061">
    <property type="entry name" value="NDT80_DNA-bd_dom"/>
</dbReference>
<feature type="domain" description="Peptidase S74" evidence="10">
    <location>
        <begin position="440"/>
        <end position="550"/>
    </location>
</feature>
<evidence type="ECO:0000256" key="2">
    <source>
        <dbReference type="ARBA" id="ARBA00022692"/>
    </source>
</evidence>
<feature type="DNA-binding region" description="NDT80" evidence="6">
    <location>
        <begin position="107"/>
        <end position="391"/>
    </location>
</feature>
<dbReference type="InterPro" id="IPR037141">
    <property type="entry name" value="NDT80_DNA-bd_dom_sf"/>
</dbReference>
<proteinExistence type="predicted"/>
<dbReference type="GO" id="GO:0043565">
    <property type="term" value="F:sequence-specific DNA binding"/>
    <property type="evidence" value="ECO:0007669"/>
    <property type="project" value="TreeGrafter"/>
</dbReference>
<feature type="transmembrane region" description="Helical" evidence="8">
    <location>
        <begin position="637"/>
        <end position="658"/>
    </location>
</feature>
<dbReference type="InterPro" id="IPR026932">
    <property type="entry name" value="MYRF_ICA"/>
</dbReference>
<evidence type="ECO:0008006" key="13">
    <source>
        <dbReference type="Google" id="ProtNLM"/>
    </source>
</evidence>
<keyword evidence="3 8" id="KW-1133">Transmembrane helix</keyword>
<keyword evidence="5 8" id="KW-0472">Membrane</keyword>
<evidence type="ECO:0000256" key="7">
    <source>
        <dbReference type="SAM" id="MobiDB-lite"/>
    </source>
</evidence>
<dbReference type="GO" id="GO:0003700">
    <property type="term" value="F:DNA-binding transcription factor activity"/>
    <property type="evidence" value="ECO:0007669"/>
    <property type="project" value="UniProtKB-UniRule"/>
</dbReference>
<protein>
    <recommendedName>
        <fullName evidence="13">NDT80 domain-containing protein</fullName>
    </recommendedName>
</protein>
<evidence type="ECO:0000256" key="5">
    <source>
        <dbReference type="ARBA" id="ARBA00023136"/>
    </source>
</evidence>
<evidence type="ECO:0000256" key="8">
    <source>
        <dbReference type="SAM" id="Phobius"/>
    </source>
</evidence>
<dbReference type="InterPro" id="IPR051577">
    <property type="entry name" value="MRF-like"/>
</dbReference>
<dbReference type="Proteomes" id="UP000186922">
    <property type="component" value="Unassembled WGS sequence"/>
</dbReference>
<dbReference type="GO" id="GO:0005634">
    <property type="term" value="C:nucleus"/>
    <property type="evidence" value="ECO:0007669"/>
    <property type="project" value="TreeGrafter"/>
</dbReference>
<comment type="subcellular location">
    <subcellularLocation>
        <location evidence="1">Membrane</location>
        <topology evidence="1">Single-pass membrane protein</topology>
    </subcellularLocation>
</comment>
<name>A0A1D1UEL9_RAMVA</name>
<accession>A0A1D1UEL9</accession>
<dbReference type="EMBL" id="BDGG01000001">
    <property type="protein sequence ID" value="GAU88214.1"/>
    <property type="molecule type" value="Genomic_DNA"/>
</dbReference>
<reference evidence="11 12" key="1">
    <citation type="journal article" date="2016" name="Nat. Commun.">
        <title>Extremotolerant tardigrade genome and improved radiotolerance of human cultured cells by tardigrade-unique protein.</title>
        <authorList>
            <person name="Hashimoto T."/>
            <person name="Horikawa D.D."/>
            <person name="Saito Y."/>
            <person name="Kuwahara H."/>
            <person name="Kozuka-Hata H."/>
            <person name="Shin-I T."/>
            <person name="Minakuchi Y."/>
            <person name="Ohishi K."/>
            <person name="Motoyama A."/>
            <person name="Aizu T."/>
            <person name="Enomoto A."/>
            <person name="Kondo K."/>
            <person name="Tanaka S."/>
            <person name="Hara Y."/>
            <person name="Koshikawa S."/>
            <person name="Sagara H."/>
            <person name="Miura T."/>
            <person name="Yokobori S."/>
            <person name="Miyagawa K."/>
            <person name="Suzuki Y."/>
            <person name="Kubo T."/>
            <person name="Oyama M."/>
            <person name="Kohara Y."/>
            <person name="Fujiyama A."/>
            <person name="Arakawa K."/>
            <person name="Katayama T."/>
            <person name="Toyoda A."/>
            <person name="Kunieda T."/>
        </authorList>
    </citation>
    <scope>NUCLEOTIDE SEQUENCE [LARGE SCALE GENOMIC DNA]</scope>
    <source>
        <strain evidence="11 12">YOKOZUNA-1</strain>
    </source>
</reference>
<evidence type="ECO:0000259" key="9">
    <source>
        <dbReference type="PROSITE" id="PS51517"/>
    </source>
</evidence>
<keyword evidence="4 6" id="KW-0238">DNA-binding</keyword>
<dbReference type="Gene3D" id="2.60.40.1390">
    <property type="entry name" value="NDT80 DNA-binding domain"/>
    <property type="match status" value="1"/>
</dbReference>
<dbReference type="GO" id="GO:0045893">
    <property type="term" value="P:positive regulation of DNA-templated transcription"/>
    <property type="evidence" value="ECO:0007669"/>
    <property type="project" value="TreeGrafter"/>
</dbReference>
<feature type="compositionally biased region" description="Polar residues" evidence="7">
    <location>
        <begin position="1"/>
        <end position="10"/>
    </location>
</feature>
<comment type="caution">
    <text evidence="11">The sequence shown here is derived from an EMBL/GenBank/DDBJ whole genome shotgun (WGS) entry which is preliminary data.</text>
</comment>
<sequence length="1008" mass="111690">MDQTTPSYSGTGLEGSTFGGPDRDDVDYFPYGGSFDTNFYNVPNQTNQSNHFAQYPNQLNSIAPRIFPENPPESFPSRFVAQAGVQGSPSYSSSSGTPPSLAVLFPPQKSQHLLSPYDVSESPNKRFRGSSASYSDHSSSPRSLLSCKHEDELSFVPFSQSEGGAQFLPGQFYQESSVPSVFEDGHRTIQFKPVFQDQWCTAVDICGRPTIFTDFNVQADKGFNHSQVDDAFICQKKNHFQVTLQVAILGVPDFVQITPGTTSAVYHKINGYYIELFGVKTEAQQLSNKIKIEQSQSDRSRKEYLPHFVSPANLQKQIIIGRLHFSETTANNMRKKGKPNSDQRFFRLVVGLYAECTNQQTGQSFRQLMYASASENIIVRASNPGQFESDAQPSPAWQRGTQDDDTIFHVGRIGINTEKPTEALDVRGNVNVSGRINQPSDARAKDILGGVDNMQQLENIRNLTLYRYKYKDDVCQTLQLSGAAQYDTGILAQDLLQTIPEAVEFVGDLELENGETIENFLMVNKDRLFMEGVGAVQALCSVTDNLGNTIVTIEDRLNKIRRVLKLKRGDSVRSNFSSITGKSIYSGATTCTAGAFFSASARPSVYSITGIPLKEDKSSPKKQPATFLEKHQLLQCFILAFVTIVSISLIALIAMLVISTKQKTHLEATLPSVIINRDLNATFIPPQLPVATAGPVGMTRILPHVITGDHDQWLALFTADACNASPLIASDPQCLANDTYAQQNCRTWPHLRCCSDNLSRPVARSLPVPEAAFFPEYQSGNQYNFNKRDLKISLGQEKGFTKGDLPSSGNLVGKEMNDGQAIVYTAPAGPEVMKDLLEPLPRPQVHCNQTARRANWLEADHENRWGPLMHKIILIEPDIVVDREYCFSKNGSEDCGHDNTFIITLPLSKHYAESNLTVWFEGEPATSLVTCGYRILGDGCYHRLSTAYHQNILDNVDAFTVPVGNHAHSELTVAIAPSTGFRKFNTNICEQKSPDIFTFRLLFGRTCN</sequence>
<evidence type="ECO:0000256" key="4">
    <source>
        <dbReference type="ARBA" id="ARBA00023125"/>
    </source>
</evidence>
<dbReference type="PROSITE" id="PS51517">
    <property type="entry name" value="NDT80"/>
    <property type="match status" value="1"/>
</dbReference>
<evidence type="ECO:0000259" key="10">
    <source>
        <dbReference type="PROSITE" id="PS51688"/>
    </source>
</evidence>
<gene>
    <name evidence="11" type="primary">RvY_00954-1</name>
    <name evidence="11" type="synonym">RvY_00954.1</name>
    <name evidence="11" type="ORF">RvY_00954</name>
</gene>
<dbReference type="InterPro" id="IPR008967">
    <property type="entry name" value="p53-like_TF_DNA-bd_sf"/>
</dbReference>
<evidence type="ECO:0000313" key="12">
    <source>
        <dbReference type="Proteomes" id="UP000186922"/>
    </source>
</evidence>
<dbReference type="PANTHER" id="PTHR13029:SF18">
    <property type="entry name" value="MYELIN REGULATORY FACTOR HOMOLOG 1"/>
    <property type="match status" value="1"/>
</dbReference>
<dbReference type="Pfam" id="PF13884">
    <property type="entry name" value="Peptidase_S74"/>
    <property type="match status" value="1"/>
</dbReference>
<dbReference type="Pfam" id="PF13887">
    <property type="entry name" value="MYRF_ICA"/>
    <property type="match status" value="1"/>
</dbReference>
<evidence type="ECO:0000256" key="1">
    <source>
        <dbReference type="ARBA" id="ARBA00004167"/>
    </source>
</evidence>
<dbReference type="Pfam" id="PF05224">
    <property type="entry name" value="NDT80_PhoG"/>
    <property type="match status" value="1"/>
</dbReference>
<evidence type="ECO:0000256" key="6">
    <source>
        <dbReference type="PROSITE-ProRule" id="PRU00850"/>
    </source>
</evidence>
<feature type="compositionally biased region" description="Low complexity" evidence="7">
    <location>
        <begin position="130"/>
        <end position="143"/>
    </location>
</feature>
<dbReference type="OrthoDB" id="27041at2759"/>
<feature type="region of interest" description="Disordered" evidence="7">
    <location>
        <begin position="114"/>
        <end position="143"/>
    </location>
</feature>
<evidence type="ECO:0000313" key="11">
    <source>
        <dbReference type="EMBL" id="GAU88214.1"/>
    </source>
</evidence>
<dbReference type="AlphaFoldDB" id="A0A1D1UEL9"/>
<keyword evidence="2 8" id="KW-0812">Transmembrane</keyword>
<evidence type="ECO:0000256" key="3">
    <source>
        <dbReference type="ARBA" id="ARBA00022989"/>
    </source>
</evidence>
<dbReference type="SUPFAM" id="SSF49417">
    <property type="entry name" value="p53-like transcription factors"/>
    <property type="match status" value="1"/>
</dbReference>
<feature type="region of interest" description="Disordered" evidence="7">
    <location>
        <begin position="1"/>
        <end position="26"/>
    </location>
</feature>
<dbReference type="GO" id="GO:0005789">
    <property type="term" value="C:endoplasmic reticulum membrane"/>
    <property type="evidence" value="ECO:0007669"/>
    <property type="project" value="TreeGrafter"/>
</dbReference>
<feature type="domain" description="NDT80" evidence="9">
    <location>
        <begin position="107"/>
        <end position="391"/>
    </location>
</feature>
<keyword evidence="12" id="KW-1185">Reference proteome</keyword>
<dbReference type="GO" id="GO:0016540">
    <property type="term" value="P:protein autoprocessing"/>
    <property type="evidence" value="ECO:0007669"/>
    <property type="project" value="InterPro"/>
</dbReference>
<organism evidence="11 12">
    <name type="scientific">Ramazzottius varieornatus</name>
    <name type="common">Water bear</name>
    <name type="synonym">Tardigrade</name>
    <dbReference type="NCBI Taxonomy" id="947166"/>
    <lineage>
        <taxon>Eukaryota</taxon>
        <taxon>Metazoa</taxon>
        <taxon>Ecdysozoa</taxon>
        <taxon>Tardigrada</taxon>
        <taxon>Eutardigrada</taxon>
        <taxon>Parachela</taxon>
        <taxon>Hypsibioidea</taxon>
        <taxon>Ramazzottiidae</taxon>
        <taxon>Ramazzottius</taxon>
    </lineage>
</organism>